<name>A0A2P2BQF6_9FIRM</name>
<feature type="domain" description="S1 motif" evidence="2">
    <location>
        <begin position="860"/>
        <end position="926"/>
    </location>
</feature>
<evidence type="ECO:0000256" key="1">
    <source>
        <dbReference type="SAM" id="Coils"/>
    </source>
</evidence>
<evidence type="ECO:0000313" key="3">
    <source>
        <dbReference type="EMBL" id="CEI72579.1"/>
    </source>
</evidence>
<dbReference type="Proteomes" id="UP000245695">
    <property type="component" value="Chromosome 1"/>
</dbReference>
<gene>
    <name evidence="3" type="ORF">FRIFI_1039</name>
</gene>
<keyword evidence="3" id="KW-0687">Ribonucleoprotein</keyword>
<dbReference type="KEGG" id="rhom:FRIFI_1039"/>
<dbReference type="InterPro" id="IPR003029">
    <property type="entry name" value="S1_domain"/>
</dbReference>
<feature type="domain" description="S1 motif" evidence="2">
    <location>
        <begin position="607"/>
        <end position="675"/>
    </location>
</feature>
<dbReference type="SMART" id="SM00316">
    <property type="entry name" value="S1"/>
    <property type="match status" value="3"/>
</dbReference>
<keyword evidence="3" id="KW-0689">Ribosomal protein</keyword>
<dbReference type="GO" id="GO:0005840">
    <property type="term" value="C:ribosome"/>
    <property type="evidence" value="ECO:0007669"/>
    <property type="project" value="UniProtKB-KW"/>
</dbReference>
<dbReference type="RefSeq" id="WP_166505208.1">
    <property type="nucleotide sequence ID" value="NZ_LN650648.1"/>
</dbReference>
<reference evidence="3 4" key="1">
    <citation type="submission" date="2014-09" db="EMBL/GenBank/DDBJ databases">
        <authorList>
            <person name="Hornung B.V."/>
        </authorList>
    </citation>
    <scope>NUCLEOTIDE SEQUENCE [LARGE SCALE GENOMIC DNA]</scope>
    <source>
        <strain evidence="3 4">FRIFI</strain>
    </source>
</reference>
<organism evidence="3 4">
    <name type="scientific">Romboutsia hominis</name>
    <dbReference type="NCBI Taxonomy" id="1507512"/>
    <lineage>
        <taxon>Bacteria</taxon>
        <taxon>Bacillati</taxon>
        <taxon>Bacillota</taxon>
        <taxon>Clostridia</taxon>
        <taxon>Peptostreptococcales</taxon>
        <taxon>Peptostreptococcaceae</taxon>
        <taxon>Romboutsia</taxon>
    </lineage>
</organism>
<dbReference type="GO" id="GO:0003676">
    <property type="term" value="F:nucleic acid binding"/>
    <property type="evidence" value="ECO:0007669"/>
    <property type="project" value="InterPro"/>
</dbReference>
<feature type="coiled-coil region" evidence="1">
    <location>
        <begin position="560"/>
        <end position="587"/>
    </location>
</feature>
<keyword evidence="1" id="KW-0175">Coiled coil</keyword>
<accession>A0A2P2BQF6</accession>
<sequence>MRFNKSKAITKEDNKNQKIYINKIDTDETIILDNEYIFLDSIKTTQDIVVMKKTIVLGDMECNFLNALEEIICYGNIKVNTIYTNKDIEYFKDISYNTVVSGNVRKKQIGEETIREVEVIKEVQVIKTVDVEVEKIVEVNPLQDTKIDNETLADKLIIIDEFKDKIVNYRDSELIFLENDILLEDLEQIGLTFEEYKRDSEILKSIIHYSNINEIYTLNEYLEFLNIIKDIPQWLEELDIVDEVINNHKIYFSEELLELEIVLDNVDDFIKLIGSINSCKKELGNNYEEIGQLVIKKYYETINGQIEQNQVQKELIDTKKENIVDIIREVAYQEIKEKVDINELYEKYIWKKGKLIECNIINIKNDTLELEEINNSDKDNLSILMKKQKQSIYQVGDKLFVHINNVQINNEKIEIEVSNDSDNMPRLLFNKLREKYDLSKCSIQKYERIKGIATCIVIVLLEKDTDTKMIKHIQEDMKKYLGKEDIRIFIYDKNPEIFLCNMLDIKESNICTYKSLKKCVVTINPDEENRISNLLDKQGNNIKNIFEYEIDIKVNSVNKNINLNKDTKEENNLIKKLDNKRERESDNETKNVEIANDKEIYAKLLSQKGNLLGGKIIKMSNEEIQIDIGYKAEIVIKYFDKSVLTKYKVGDYIEGVIENITKKEDQSVRSILSRDDVDFVKGCLKDVRNEMNLKSITFKAVKKIKNKNEYAVLITTLENILESKIRELKEKVEAKLDVGTVEIYIYNSDITKLIKNITKANIKSTKKYDILSMCKIVCSKEDMQNVKEKEETIKLLTSCKKIDIKVSQDDGSKSKVVANDLIKEIEEKGNDTSKSELAITKVSPGMRKDLINLEQKYDSKKWSIVEGKVKAIYKDEIEFEIEENVVGVLKRYTATEKNKLYKHNEVAPCYVCGVVNTGDKVKLQLIKSSDNYFKQLFNYYKNQLDIKLCNVKKCTYDKEHGVLIIIEDRYKKVTKEELKFIEELMNNECGRDIVKIVRFQFNAEAFLSEVFDVFIDQVKQEGPGRFKIVKLDSRKKERAQFVYNQIYRMINYKVEL</sequence>
<dbReference type="AlphaFoldDB" id="A0A2P2BQF6"/>
<keyword evidence="4" id="KW-1185">Reference proteome</keyword>
<protein>
    <submittedName>
        <fullName evidence="3">Ribosomal protein S1-like RNA-binding domain</fullName>
    </submittedName>
</protein>
<evidence type="ECO:0000259" key="2">
    <source>
        <dbReference type="SMART" id="SM00316"/>
    </source>
</evidence>
<feature type="domain" description="S1 motif" evidence="2">
    <location>
        <begin position="351"/>
        <end position="418"/>
    </location>
</feature>
<dbReference type="EMBL" id="LN650648">
    <property type="protein sequence ID" value="CEI72579.1"/>
    <property type="molecule type" value="Genomic_DNA"/>
</dbReference>
<proteinExistence type="predicted"/>
<evidence type="ECO:0000313" key="4">
    <source>
        <dbReference type="Proteomes" id="UP000245695"/>
    </source>
</evidence>